<dbReference type="RefSeq" id="XP_013781722.1">
    <property type="nucleotide sequence ID" value="XM_013926268.2"/>
</dbReference>
<name>A0ABM1BGU7_LIMPO</name>
<dbReference type="Proteomes" id="UP000694941">
    <property type="component" value="Unplaced"/>
</dbReference>
<feature type="repeat" description="Solcar" evidence="12">
    <location>
        <begin position="433"/>
        <end position="518"/>
    </location>
</feature>
<evidence type="ECO:0000256" key="10">
    <source>
        <dbReference type="ARBA" id="ARBA00023136"/>
    </source>
</evidence>
<dbReference type="GeneID" id="106466021"/>
<evidence type="ECO:0000259" key="13">
    <source>
        <dbReference type="PROSITE" id="PS50222"/>
    </source>
</evidence>
<evidence type="ECO:0000256" key="5">
    <source>
        <dbReference type="ARBA" id="ARBA00022737"/>
    </source>
</evidence>
<evidence type="ECO:0000256" key="8">
    <source>
        <dbReference type="ARBA" id="ARBA00022989"/>
    </source>
</evidence>
<organism evidence="14 15">
    <name type="scientific">Limulus polyphemus</name>
    <name type="common">Atlantic horseshoe crab</name>
    <dbReference type="NCBI Taxonomy" id="6850"/>
    <lineage>
        <taxon>Eukaryota</taxon>
        <taxon>Metazoa</taxon>
        <taxon>Ecdysozoa</taxon>
        <taxon>Arthropoda</taxon>
        <taxon>Chelicerata</taxon>
        <taxon>Merostomata</taxon>
        <taxon>Xiphosura</taxon>
        <taxon>Limulidae</taxon>
        <taxon>Limulus</taxon>
    </lineage>
</organism>
<proteinExistence type="inferred from homology"/>
<accession>A0ABM1BGU7</accession>
<dbReference type="SMART" id="SM00054">
    <property type="entry name" value="EFh"/>
    <property type="match status" value="3"/>
</dbReference>
<keyword evidence="14" id="KW-1185">Reference proteome</keyword>
<comment type="subcellular location">
    <subcellularLocation>
        <location evidence="1">Mitochondrion inner membrane</location>
        <topology evidence="1">Multi-pass membrane protein</topology>
    </subcellularLocation>
</comment>
<dbReference type="PROSITE" id="PS00018">
    <property type="entry name" value="EF_HAND_1"/>
    <property type="match status" value="1"/>
</dbReference>
<protein>
    <submittedName>
        <fullName evidence="15">Calcium-binding mitochondrial carrier protein Aralar1-like</fullName>
    </submittedName>
</protein>
<evidence type="ECO:0000256" key="3">
    <source>
        <dbReference type="ARBA" id="ARBA00022448"/>
    </source>
</evidence>
<feature type="repeat" description="Solcar" evidence="12">
    <location>
        <begin position="334"/>
        <end position="425"/>
    </location>
</feature>
<keyword evidence="9" id="KW-0496">Mitochondrion</keyword>
<evidence type="ECO:0000313" key="15">
    <source>
        <dbReference type="RefSeq" id="XP_013781722.1"/>
    </source>
</evidence>
<keyword evidence="8" id="KW-1133">Transmembrane helix</keyword>
<feature type="repeat" description="Solcar" evidence="12">
    <location>
        <begin position="526"/>
        <end position="614"/>
    </location>
</feature>
<keyword evidence="7" id="KW-0106">Calcium</keyword>
<dbReference type="InterPro" id="IPR002067">
    <property type="entry name" value="MCP"/>
</dbReference>
<dbReference type="InterPro" id="IPR011992">
    <property type="entry name" value="EF-hand-dom_pair"/>
</dbReference>
<evidence type="ECO:0000256" key="7">
    <source>
        <dbReference type="ARBA" id="ARBA00022837"/>
    </source>
</evidence>
<dbReference type="PANTHER" id="PTHR45678">
    <property type="entry name" value="MITOCHONDRIAL 2-OXODICARBOXYLATE CARRIER 1-RELATED"/>
    <property type="match status" value="1"/>
</dbReference>
<reference evidence="15" key="1">
    <citation type="submission" date="2025-08" db="UniProtKB">
        <authorList>
            <consortium name="RefSeq"/>
        </authorList>
    </citation>
    <scope>IDENTIFICATION</scope>
    <source>
        <tissue evidence="15">Muscle</tissue>
    </source>
</reference>
<evidence type="ECO:0000256" key="11">
    <source>
        <dbReference type="ARBA" id="ARBA00038674"/>
    </source>
</evidence>
<dbReference type="PRINTS" id="PR00926">
    <property type="entry name" value="MITOCARRIER"/>
</dbReference>
<keyword evidence="6" id="KW-0999">Mitochondrion inner membrane</keyword>
<dbReference type="SUPFAM" id="SSF47473">
    <property type="entry name" value="EF-hand"/>
    <property type="match status" value="2"/>
</dbReference>
<dbReference type="SUPFAM" id="SSF103506">
    <property type="entry name" value="Mitochondrial carrier"/>
    <property type="match status" value="1"/>
</dbReference>
<keyword evidence="5" id="KW-0677">Repeat</keyword>
<evidence type="ECO:0000256" key="2">
    <source>
        <dbReference type="ARBA" id="ARBA00006375"/>
    </source>
</evidence>
<keyword evidence="4 12" id="KW-0812">Transmembrane</keyword>
<evidence type="ECO:0000256" key="12">
    <source>
        <dbReference type="PROSITE-ProRule" id="PRU00282"/>
    </source>
</evidence>
<dbReference type="InterPro" id="IPR018247">
    <property type="entry name" value="EF_Hand_1_Ca_BS"/>
</dbReference>
<comment type="similarity">
    <text evidence="2">Belongs to the mitochondrial carrier (TC 2.A.29) family.</text>
</comment>
<evidence type="ECO:0000256" key="6">
    <source>
        <dbReference type="ARBA" id="ARBA00022792"/>
    </source>
</evidence>
<evidence type="ECO:0000256" key="1">
    <source>
        <dbReference type="ARBA" id="ARBA00004448"/>
    </source>
</evidence>
<dbReference type="PROSITE" id="PS50222">
    <property type="entry name" value="EF_HAND_2"/>
    <property type="match status" value="2"/>
</dbReference>
<dbReference type="Gene3D" id="1.50.40.10">
    <property type="entry name" value="Mitochondrial carrier domain"/>
    <property type="match status" value="1"/>
</dbReference>
<keyword evidence="10 12" id="KW-0472">Membrane</keyword>
<dbReference type="Pfam" id="PF00153">
    <property type="entry name" value="Mito_carr"/>
    <property type="match status" value="3"/>
</dbReference>
<dbReference type="PROSITE" id="PS50920">
    <property type="entry name" value="SOLCAR"/>
    <property type="match status" value="3"/>
</dbReference>
<evidence type="ECO:0000313" key="14">
    <source>
        <dbReference type="Proteomes" id="UP000694941"/>
    </source>
</evidence>
<dbReference type="Gene3D" id="1.10.238.10">
    <property type="entry name" value="EF-hand"/>
    <property type="match status" value="2"/>
</dbReference>
<dbReference type="InterPro" id="IPR002048">
    <property type="entry name" value="EF_hand_dom"/>
</dbReference>
<dbReference type="Pfam" id="PF13202">
    <property type="entry name" value="EF-hand_5"/>
    <property type="match status" value="1"/>
</dbReference>
<dbReference type="PANTHER" id="PTHR45678:SF9">
    <property type="entry name" value="CALCIUM-BINDING MITOCHONDRIAL CARRIER PROTEIN ARALAR1"/>
    <property type="match status" value="1"/>
</dbReference>
<dbReference type="InterPro" id="IPR023395">
    <property type="entry name" value="MCP_dom_sf"/>
</dbReference>
<dbReference type="InterPro" id="IPR051028">
    <property type="entry name" value="Mito_Solute_Carrier"/>
</dbReference>
<evidence type="ECO:0000256" key="9">
    <source>
        <dbReference type="ARBA" id="ARBA00023128"/>
    </source>
</evidence>
<keyword evidence="3" id="KW-0813">Transport</keyword>
<gene>
    <name evidence="15" type="primary">LOC106466021</name>
</gene>
<comment type="subunit">
    <text evidence="11">Homodimer (via N-terminus).</text>
</comment>
<feature type="domain" description="EF-hand" evidence="13">
    <location>
        <begin position="169"/>
        <end position="204"/>
    </location>
</feature>
<dbReference type="InterPro" id="IPR018108">
    <property type="entry name" value="MCP_transmembrane"/>
</dbReference>
<sequence length="679" mass="75899">MAAVSAETVSLNNKGVVSIVKRADPDRLRLIFLKYASIEKNGEHFMTPVDFVQGFLGLYKEPNYNPTTVQLLGNILDTSKDGLISFPEFHAFEGLLCQPDALYRAAFQLFDTNGSGFVTHDEFEEIVGYTTLHEKIPFDFKGEFMRLHFGDNRKRTVSYTEFSQVLHDFHEEHAVQAFRRYDKKKIGTITPLDFNDIMISVKSHLLTESVKQNLVAATEGHMVTFPYFMAFNSLLNNMELVKRIYLNFTNGNMNQEVTKEEFLYAAQQISALTPMEVEILFQLSGFLHQQTGRVIYHDLEKIASQRYAKILFRPFAEVKAVESAADRNVSIQILESVYRFFLGSIGGAAGATMVYPIDLVKTRMQNQRTGSYIGELMYQNSFDCASKVIRHEGFMGLYRGLLPQLVGVCPEKAIKLTVNDLVRDKIMTESGNIPLWGEILAGACAGGSQVMFTNPLEIVKIRLQVAGELAAVGSKVRAWGVIRELGLRGLYKGSRACFLRDIPFSAIYFPVYAHTKLAMADESGHNGPLSLLASAFIAGVPAAYLVTPADVIKTRLQVQARQGQTTYSGVIDAFGKIIREEGLAAFFKGGPARVFRSSPQFGFTLLTYEILQRLFYVDFGGRPPQGSEVTVPIQPSEKRSEHPDHIGGYKLARAVFSGMESKFGLFLPRYRLPGSNELL</sequence>
<feature type="domain" description="EF-hand" evidence="13">
    <location>
        <begin position="98"/>
        <end position="133"/>
    </location>
</feature>
<evidence type="ECO:0000256" key="4">
    <source>
        <dbReference type="ARBA" id="ARBA00022692"/>
    </source>
</evidence>